<dbReference type="SUPFAM" id="SSF75620">
    <property type="entry name" value="Release factor"/>
    <property type="match status" value="1"/>
</dbReference>
<dbReference type="Pfam" id="PF00472">
    <property type="entry name" value="RF-1"/>
    <property type="match status" value="1"/>
</dbReference>
<dbReference type="PANTHER" id="PTHR46203:SF1">
    <property type="entry name" value="MITOCHONDRIAL TRANSLATION RELEASE FACTOR IN RESCUE"/>
    <property type="match status" value="1"/>
</dbReference>
<dbReference type="AlphaFoldDB" id="A0A1C7PED4"/>
<comment type="similarity">
    <text evidence="1">Belongs to the prokaryotic/mitochondrial release factor family.</text>
</comment>
<dbReference type="InterPro" id="IPR045853">
    <property type="entry name" value="Pep_chain_release_fac_I_sf"/>
</dbReference>
<evidence type="ECO:0000259" key="3">
    <source>
        <dbReference type="Pfam" id="PF00472"/>
    </source>
</evidence>
<name>A0A1C7PED4_9BACT</name>
<feature type="domain" description="Prokaryotic-type class I peptide chain release factors" evidence="3">
    <location>
        <begin position="17"/>
        <end position="112"/>
    </location>
</feature>
<dbReference type="InterPro" id="IPR000352">
    <property type="entry name" value="Pep_chain_release_fac_I"/>
</dbReference>
<dbReference type="Proteomes" id="UP000176204">
    <property type="component" value="Chromosome I"/>
</dbReference>
<evidence type="ECO:0000256" key="2">
    <source>
        <dbReference type="ARBA" id="ARBA00022946"/>
    </source>
</evidence>
<evidence type="ECO:0000313" key="5">
    <source>
        <dbReference type="Proteomes" id="UP000176204"/>
    </source>
</evidence>
<dbReference type="Gene3D" id="3.30.160.20">
    <property type="match status" value="1"/>
</dbReference>
<dbReference type="InterPro" id="IPR052405">
    <property type="entry name" value="Mito_Transl_Release_Factor"/>
</dbReference>
<dbReference type="PANTHER" id="PTHR46203">
    <property type="entry name" value="PROBABLE PEPTIDE CHAIN RELEASE FACTOR C12ORF65"/>
    <property type="match status" value="1"/>
</dbReference>
<reference evidence="5" key="1">
    <citation type="submission" date="2016-09" db="EMBL/GenBank/DDBJ databases">
        <authorList>
            <person name="Koehorst J."/>
        </authorList>
    </citation>
    <scope>NUCLEOTIDE SEQUENCE [LARGE SCALE GENOMIC DNA]</scope>
</reference>
<dbReference type="KEGG" id="agl:PYTT_0142"/>
<dbReference type="OrthoDB" id="9815709at2"/>
<dbReference type="RefSeq" id="WP_067772262.1">
    <property type="nucleotide sequence ID" value="NZ_JACVVN010000002.1"/>
</dbReference>
<evidence type="ECO:0000256" key="1">
    <source>
        <dbReference type="ARBA" id="ARBA00010835"/>
    </source>
</evidence>
<organism evidence="4 5">
    <name type="scientific">Akkermansia glycaniphila</name>
    <dbReference type="NCBI Taxonomy" id="1679444"/>
    <lineage>
        <taxon>Bacteria</taxon>
        <taxon>Pseudomonadati</taxon>
        <taxon>Verrucomicrobiota</taxon>
        <taxon>Verrucomicrobiia</taxon>
        <taxon>Verrucomicrobiales</taxon>
        <taxon>Akkermansiaceae</taxon>
        <taxon>Akkermansia</taxon>
    </lineage>
</organism>
<dbReference type="STRING" id="1679444.PYTT_0142"/>
<evidence type="ECO:0000313" key="4">
    <source>
        <dbReference type="EMBL" id="SEH70990.1"/>
    </source>
</evidence>
<protein>
    <submittedName>
        <fullName evidence="4">Rf-1 domain</fullName>
    </submittedName>
</protein>
<dbReference type="GO" id="GO:0003747">
    <property type="term" value="F:translation release factor activity"/>
    <property type="evidence" value="ECO:0007669"/>
    <property type="project" value="InterPro"/>
</dbReference>
<gene>
    <name evidence="4" type="ORF">PYTT_0142</name>
</gene>
<sequence length="126" mass="14505">MVTPEKRAALAERMDCLGIREGDLEESFVRGSGKGGQKVNKTNNCVCLRHVPTGIVVKCHREREREVNRFLARRALCDEVDHRLNGTLSARQMEIARERKRKSNRMRKRIRIQCRKGIDTGSENES</sequence>
<keyword evidence="5" id="KW-1185">Reference proteome</keyword>
<proteinExistence type="inferred from homology"/>
<accession>A0A1C7PED4</accession>
<dbReference type="EMBL" id="LT629973">
    <property type="protein sequence ID" value="SEH70990.1"/>
    <property type="molecule type" value="Genomic_DNA"/>
</dbReference>
<keyword evidence="2" id="KW-0809">Transit peptide</keyword>